<dbReference type="PANTHER" id="PTHR13633:SF3">
    <property type="entry name" value="MITOCHONDRIAL TRANSCRIPTION RESCUE FACTOR 1"/>
    <property type="match status" value="1"/>
</dbReference>
<keyword evidence="1" id="KW-0694">RNA-binding</keyword>
<dbReference type="PROSITE" id="PS50889">
    <property type="entry name" value="S4"/>
    <property type="match status" value="1"/>
</dbReference>
<feature type="domain" description="RNA-binding S4" evidence="2">
    <location>
        <begin position="211"/>
        <end position="256"/>
    </location>
</feature>
<dbReference type="Pfam" id="PF01479">
    <property type="entry name" value="S4"/>
    <property type="match status" value="1"/>
</dbReference>
<dbReference type="EMBL" id="CDMZ01005706">
    <property type="protein sequence ID" value="CEM53565.1"/>
    <property type="molecule type" value="Genomic_DNA"/>
</dbReference>
<proteinExistence type="predicted"/>
<evidence type="ECO:0000313" key="3">
    <source>
        <dbReference type="EMBL" id="CEM53565.1"/>
    </source>
</evidence>
<evidence type="ECO:0000259" key="2">
    <source>
        <dbReference type="Pfam" id="PF01479"/>
    </source>
</evidence>
<organism evidence="3">
    <name type="scientific">Chromera velia CCMP2878</name>
    <dbReference type="NCBI Taxonomy" id="1169474"/>
    <lineage>
        <taxon>Eukaryota</taxon>
        <taxon>Sar</taxon>
        <taxon>Alveolata</taxon>
        <taxon>Colpodellida</taxon>
        <taxon>Chromeraceae</taxon>
        <taxon>Chromera</taxon>
    </lineage>
</organism>
<evidence type="ECO:0000256" key="1">
    <source>
        <dbReference type="PROSITE-ProRule" id="PRU00182"/>
    </source>
</evidence>
<dbReference type="InterPro" id="IPR036986">
    <property type="entry name" value="S4_RNA-bd_sf"/>
</dbReference>
<dbReference type="GO" id="GO:0003723">
    <property type="term" value="F:RNA binding"/>
    <property type="evidence" value="ECO:0007669"/>
    <property type="project" value="UniProtKB-KW"/>
</dbReference>
<dbReference type="AlphaFoldDB" id="A0A0G4I8X0"/>
<dbReference type="PANTHER" id="PTHR13633">
    <property type="entry name" value="MITOCHONDRIAL TRANSCRIPTION RESCUE FACTOR 1"/>
    <property type="match status" value="1"/>
</dbReference>
<dbReference type="SUPFAM" id="SSF55174">
    <property type="entry name" value="Alpha-L RNA-binding motif"/>
    <property type="match status" value="1"/>
</dbReference>
<dbReference type="InterPro" id="IPR002942">
    <property type="entry name" value="S4_RNA-bd"/>
</dbReference>
<reference evidence="3" key="1">
    <citation type="submission" date="2014-11" db="EMBL/GenBank/DDBJ databases">
        <authorList>
            <person name="Otto D Thomas"/>
            <person name="Naeem Raeece"/>
        </authorList>
    </citation>
    <scope>NUCLEOTIDE SEQUENCE</scope>
</reference>
<dbReference type="VEuPathDB" id="CryptoDB:Cvel_12072"/>
<name>A0A0G4I8X0_9ALVE</name>
<dbReference type="Gene3D" id="3.10.290.10">
    <property type="entry name" value="RNA-binding S4 domain"/>
    <property type="match status" value="1"/>
</dbReference>
<dbReference type="CDD" id="cd00165">
    <property type="entry name" value="S4"/>
    <property type="match status" value="1"/>
</dbReference>
<protein>
    <recommendedName>
        <fullName evidence="2">RNA-binding S4 domain-containing protein</fullName>
    </recommendedName>
</protein>
<sequence>MQLTQAGANDLTALLRDTKCDIRACQSILNAVDTTLRSWEPGISDFVGNREVAALKAFYEEDPDVCAYPFGGHPLAERQRVLFTRRIEGLGDEEQKDTDADALDLLRSSVAALAVKGDFLFEPLKAVRLIEDFSIQAGNKPSKIGDALVTGDRGGIVFVARELVPLLKKRVLKIGTVQVDVSERPLDDLKIASKTAQPRVKEMQNTEASLRLDAVGSGGLGLSRSKISALINQGEVQLNWEQASSGTKTVKEGDVISATGRGRLEIMSIETTAKGKFRIKMKRIY</sequence>
<accession>A0A0G4I8X0</accession>
<gene>
    <name evidence="3" type="ORF">Cvel_12072</name>
</gene>